<dbReference type="GO" id="GO:0005886">
    <property type="term" value="C:plasma membrane"/>
    <property type="evidence" value="ECO:0007669"/>
    <property type="project" value="UniProtKB-SubCell"/>
</dbReference>
<dbReference type="SUPFAM" id="SSF52540">
    <property type="entry name" value="P-loop containing nucleoside triphosphate hydrolases"/>
    <property type="match status" value="2"/>
</dbReference>
<feature type="transmembrane region" description="Helical" evidence="10">
    <location>
        <begin position="246"/>
        <end position="266"/>
    </location>
</feature>
<evidence type="ECO:0000256" key="8">
    <source>
        <dbReference type="ARBA" id="ARBA00023136"/>
    </source>
</evidence>
<evidence type="ECO:0000256" key="5">
    <source>
        <dbReference type="ARBA" id="ARBA00022741"/>
    </source>
</evidence>
<evidence type="ECO:0000256" key="1">
    <source>
        <dbReference type="ARBA" id="ARBA00004651"/>
    </source>
</evidence>
<reference evidence="13" key="1">
    <citation type="submission" date="2015-08" db="EMBL/GenBank/DDBJ databases">
        <title>Genome sequencing project for genomic taxonomy and phylogenomics of Bacillus-like bacteria.</title>
        <authorList>
            <person name="Liu B."/>
            <person name="Wang J."/>
            <person name="Zhu Y."/>
            <person name="Liu G."/>
            <person name="Chen Q."/>
            <person name="Chen Z."/>
            <person name="Lan J."/>
            <person name="Che J."/>
            <person name="Ge C."/>
            <person name="Shi H."/>
            <person name="Pan Z."/>
            <person name="Liu X."/>
        </authorList>
    </citation>
    <scope>NUCLEOTIDE SEQUENCE [LARGE SCALE GENOMIC DNA]</scope>
    <source>
        <strain evidence="13">FJAT-4402</strain>
    </source>
</reference>
<dbReference type="Pfam" id="PF12538">
    <property type="entry name" value="FtsK_SpoIIIE_N"/>
    <property type="match status" value="1"/>
</dbReference>
<evidence type="ECO:0000256" key="3">
    <source>
        <dbReference type="ARBA" id="ARBA00022692"/>
    </source>
</evidence>
<evidence type="ECO:0000256" key="6">
    <source>
        <dbReference type="ARBA" id="ARBA00022840"/>
    </source>
</evidence>
<dbReference type="GO" id="GO:0051301">
    <property type="term" value="P:cell division"/>
    <property type="evidence" value="ECO:0007669"/>
    <property type="project" value="UniProtKB-KW"/>
</dbReference>
<keyword evidence="7 10" id="KW-1133">Transmembrane helix</keyword>
<evidence type="ECO:0000259" key="11">
    <source>
        <dbReference type="PROSITE" id="PS50901"/>
    </source>
</evidence>
<dbReference type="GO" id="GO:0005524">
    <property type="term" value="F:ATP binding"/>
    <property type="evidence" value="ECO:0007669"/>
    <property type="project" value="UniProtKB-UniRule"/>
</dbReference>
<reference evidence="12 13" key="2">
    <citation type="journal article" date="2016" name="Int. J. Syst. Evol. Microbiol.">
        <title>Bacillus gobiensis sp. nov., isolated from a soil sample.</title>
        <authorList>
            <person name="Liu B."/>
            <person name="Liu G.H."/>
            <person name="Cetin S."/>
            <person name="Schumann P."/>
            <person name="Pan Z.Z."/>
            <person name="Chen Q.Q."/>
        </authorList>
    </citation>
    <scope>NUCLEOTIDE SEQUENCE [LARGE SCALE GENOMIC DNA]</scope>
    <source>
        <strain evidence="12 13">FJAT-4402</strain>
    </source>
</reference>
<gene>
    <name evidence="12" type="ORF">AM592_12040</name>
</gene>
<dbReference type="EMBL" id="CP012600">
    <property type="protein sequence ID" value="ALC82226.1"/>
    <property type="molecule type" value="Genomic_DNA"/>
</dbReference>
<protein>
    <submittedName>
        <fullName evidence="12">Cell division protein FtsK</fullName>
    </submittedName>
</protein>
<dbReference type="Proteomes" id="UP000067625">
    <property type="component" value="Chromosome"/>
</dbReference>
<dbReference type="InterPro" id="IPR023839">
    <property type="entry name" value="Firmicutes_EssC_C"/>
</dbReference>
<keyword evidence="8 10" id="KW-0472">Membrane</keyword>
<feature type="transmembrane region" description="Helical" evidence="10">
    <location>
        <begin position="271"/>
        <end position="292"/>
    </location>
</feature>
<feature type="binding site" evidence="9">
    <location>
        <begin position="682"/>
        <end position="689"/>
    </location>
    <ligand>
        <name>ATP</name>
        <dbReference type="ChEBI" id="CHEBI:30616"/>
    </ligand>
</feature>
<dbReference type="PANTHER" id="PTHR22683">
    <property type="entry name" value="SPORULATION PROTEIN RELATED"/>
    <property type="match status" value="1"/>
</dbReference>
<dbReference type="STRING" id="1441095.AM592_12040"/>
<keyword evidence="2" id="KW-1003">Cell membrane</keyword>
<dbReference type="InterPro" id="IPR027417">
    <property type="entry name" value="P-loop_NTPase"/>
</dbReference>
<feature type="domain" description="FtsK" evidence="11">
    <location>
        <begin position="993"/>
        <end position="1177"/>
    </location>
</feature>
<sequence>MDLLWVFNDQGYQSIKLTQKPARTYTIGPDLQQTITIRSFPFEKGIITLEPNNSSDGYYLFEGEESLGSITENQPFLLKNKNKQMTIILTEDKAETSLYYLGDKKDIRFSTDDKEKASFYKGTSPLFSAEKGGFSLLHTNGRWHVLPENQEVYVNGIKCTAPAPIESGDELFWEFTVFKLIENDLLEVVSYEPYETTLERSMKPSSEMKKKYPLFRRTPRMIYELPKEKVTFTFPYQENDYEGRSFWIIIMPPLVMLIVIGIVALLQPRGIFIIVSIMMFITTLITSSAQYFRERTQKKQREEKRKRVYKLYLENKRKELQELSDKQKSVLSFHFPRFERMKFLTKEIDSRIWEKSLESADFLQIRLGTGDVEASYQISMNGGDLAHRDTDELLEKTQKMEKVYKKVKNVPVTVNLAEGPMGVVGKESIVKNELHQLIGQLAFFHSYHDLRLIFIFDENEYKDWEWMKWLPHFQLPNSYAKGFIYNEQTRDQILSSVYETLRERDLEDDKEKLLFKPHFVFIITNYQLISEHVILEYLEGEPKNLGLSMIMAADTKESLPEHIYTLVRYINDREGDILIEQKKAVQIPFALDQHSKKGNETFSRTLRTLNHLVGMTNSIPNMVSFLELFHTRDVNEIGIKEKWASSESAKSLSVPIGYKGKDDLVYLNLHEKAHGPHGLLAGTTGSGKSEFLQTYLLSLAVHFHPHEVAFLLIDYKGGGMAQPFKNIPHLLGTITNIEGSKNFSIRALASIKSELKKRQRLFDQFKVNHINDYTKLYKEKIAQEAMPHLFLISDEFAELKNEEPEFIRELVSAARIGRSLGVHLILATQKPGGIIDNQIWSNSRFKIALKVQDAQDSKEILKNSDAASITVTGRGYLQVGNNEVYELFQSAWSGAPYMEDRTGTEDEIAIVTDTGLIPLSGVTAESQSQKNSQIEIEAVTEEIERVQSELGIKRLPSPWLPPLEERISKMLYKSNKKEVFHIAYVDEPDLQKQAPYPYQIMEDGNIGIFGSSGYGKSITVTTLLMSFAEEYSPEELHYYIFDFGNGSLLPLAQLPHTADYFLLDQKRKMEKFMRFVKDEIEHRKKLFRQKEMSHIKLYNALAEDELPIIFLVLDNFDVVKEEMYDYEQEFIKFSRDGQSLGIYLIVSATRVNAVRQSLMNNLKTKIVHYLMDQTEAYGVIGKPKFSLEPIPGRVIIKKDASYFAQVFLPVEADDDIELFDELKAQVQQIRMTYEDREKPKAIPMLPSELSMYDFEENYVPSRKEYGFIPLGLDEESVQPVYMALAKTKHCIVMGQTQKGKTNVIKLMLRYLLDGDTQQIGVFDSIDRGLTEFTQEEKINNIDTKEEMKEWLTQNEEVFKTREAMYLEAVQQREVQNLSFASIVLVIDGFGRFQQSIDASIQDKITSFIRSYAHLGFHLIVSGNASEFSKGYDSLTTEVKQVRQAVLLMKKSDQNMIPLPYDRQETEIQPGYGYLIENGKERKIQIPLCSKERKKAI</sequence>
<feature type="domain" description="FtsK" evidence="11">
    <location>
        <begin position="661"/>
        <end position="858"/>
    </location>
</feature>
<keyword evidence="3 10" id="KW-0812">Transmembrane</keyword>
<name>A0A0M3R9Y3_9BACI</name>
<feature type="binding site" evidence="9">
    <location>
        <begin position="1010"/>
        <end position="1017"/>
    </location>
    <ligand>
        <name>ATP</name>
        <dbReference type="ChEBI" id="CHEBI:30616"/>
    </ligand>
</feature>
<dbReference type="RefSeq" id="WP_053604011.1">
    <property type="nucleotide sequence ID" value="NZ_CP012600.1"/>
</dbReference>
<evidence type="ECO:0000256" key="4">
    <source>
        <dbReference type="ARBA" id="ARBA00022737"/>
    </source>
</evidence>
<keyword evidence="12" id="KW-0131">Cell cycle</keyword>
<keyword evidence="12" id="KW-0132">Cell division</keyword>
<evidence type="ECO:0000313" key="13">
    <source>
        <dbReference type="Proteomes" id="UP000067625"/>
    </source>
</evidence>
<dbReference type="OrthoDB" id="9807790at2"/>
<dbReference type="InterPro" id="IPR050206">
    <property type="entry name" value="FtsK/SpoIIIE/SftA"/>
</dbReference>
<dbReference type="GO" id="GO:0003677">
    <property type="term" value="F:DNA binding"/>
    <property type="evidence" value="ECO:0007669"/>
    <property type="project" value="InterPro"/>
</dbReference>
<dbReference type="InterPro" id="IPR002543">
    <property type="entry name" value="FtsK_dom"/>
</dbReference>
<dbReference type="InterPro" id="IPR022206">
    <property type="entry name" value="Firmicutes_EssC_N"/>
</dbReference>
<keyword evidence="5 9" id="KW-0547">Nucleotide-binding</keyword>
<comment type="subcellular location">
    <subcellularLocation>
        <location evidence="1">Cell membrane</location>
        <topology evidence="1">Multi-pass membrane protein</topology>
    </subcellularLocation>
</comment>
<organism evidence="12 13">
    <name type="scientific">Bacillus gobiensis</name>
    <dbReference type="NCBI Taxonomy" id="1441095"/>
    <lineage>
        <taxon>Bacteria</taxon>
        <taxon>Bacillati</taxon>
        <taxon>Bacillota</taxon>
        <taxon>Bacilli</taxon>
        <taxon>Bacillales</taxon>
        <taxon>Bacillaceae</taxon>
        <taxon>Bacillus</taxon>
    </lineage>
</organism>
<evidence type="ECO:0000256" key="10">
    <source>
        <dbReference type="SAM" id="Phobius"/>
    </source>
</evidence>
<evidence type="ECO:0000256" key="7">
    <source>
        <dbReference type="ARBA" id="ARBA00022989"/>
    </source>
</evidence>
<keyword evidence="6 9" id="KW-0067">ATP-binding</keyword>
<dbReference type="Pfam" id="PF01580">
    <property type="entry name" value="FtsK_SpoIIIE"/>
    <property type="match status" value="3"/>
</dbReference>
<dbReference type="NCBIfam" id="TIGR03928">
    <property type="entry name" value="T7_EssCb_Firm"/>
    <property type="match status" value="1"/>
</dbReference>
<evidence type="ECO:0000256" key="2">
    <source>
        <dbReference type="ARBA" id="ARBA00022475"/>
    </source>
</evidence>
<dbReference type="PROSITE" id="PS50901">
    <property type="entry name" value="FTSK"/>
    <property type="match status" value="2"/>
</dbReference>
<accession>A0A0M3R9Y3</accession>
<dbReference type="PANTHER" id="PTHR22683:SF1">
    <property type="entry name" value="TYPE VII SECRETION SYSTEM PROTEIN ESSC"/>
    <property type="match status" value="1"/>
</dbReference>
<keyword evidence="4" id="KW-0677">Repeat</keyword>
<proteinExistence type="predicted"/>
<dbReference type="Gene3D" id="3.40.50.300">
    <property type="entry name" value="P-loop containing nucleotide triphosphate hydrolases"/>
    <property type="match status" value="3"/>
</dbReference>
<keyword evidence="13" id="KW-1185">Reference proteome</keyword>
<evidence type="ECO:0000256" key="9">
    <source>
        <dbReference type="PROSITE-ProRule" id="PRU00289"/>
    </source>
</evidence>
<dbReference type="PATRIC" id="fig|1441095.3.peg.2636"/>
<evidence type="ECO:0000313" key="12">
    <source>
        <dbReference type="EMBL" id="ALC82226.1"/>
    </source>
</evidence>